<name>A0A0S2DJW7_LYSEN</name>
<dbReference type="OrthoDB" id="9795612at2"/>
<dbReference type="InterPro" id="IPR045584">
    <property type="entry name" value="Pilin-like"/>
</dbReference>
<dbReference type="Pfam" id="PF08334">
    <property type="entry name" value="T2SSG"/>
    <property type="match status" value="1"/>
</dbReference>
<feature type="compositionally biased region" description="Basic and acidic residues" evidence="1">
    <location>
        <begin position="176"/>
        <end position="188"/>
    </location>
</feature>
<dbReference type="SUPFAM" id="SSF54523">
    <property type="entry name" value="Pili subunits"/>
    <property type="match status" value="1"/>
</dbReference>
<protein>
    <submittedName>
        <fullName evidence="4">General secretion pathway protein G</fullName>
    </submittedName>
</protein>
<feature type="transmembrane region" description="Helical" evidence="2">
    <location>
        <begin position="9"/>
        <end position="30"/>
    </location>
</feature>
<feature type="domain" description="Type II secretion system protein GspG C-terminal" evidence="3">
    <location>
        <begin position="40"/>
        <end position="124"/>
    </location>
</feature>
<dbReference type="Gene3D" id="3.30.700.10">
    <property type="entry name" value="Glycoprotein, Type 4 Pilin"/>
    <property type="match status" value="1"/>
</dbReference>
<organism evidence="4 5">
    <name type="scientific">Lysobacter enzymogenes</name>
    <dbReference type="NCBI Taxonomy" id="69"/>
    <lineage>
        <taxon>Bacteria</taxon>
        <taxon>Pseudomonadati</taxon>
        <taxon>Pseudomonadota</taxon>
        <taxon>Gammaproteobacteria</taxon>
        <taxon>Lysobacterales</taxon>
        <taxon>Lysobacteraceae</taxon>
        <taxon>Lysobacter</taxon>
    </lineage>
</organism>
<evidence type="ECO:0000259" key="3">
    <source>
        <dbReference type="Pfam" id="PF08334"/>
    </source>
</evidence>
<evidence type="ECO:0000313" key="5">
    <source>
        <dbReference type="Proteomes" id="UP000061569"/>
    </source>
</evidence>
<dbReference type="STRING" id="69.GLE_3483"/>
<accession>A0A0S2DJW7</accession>
<evidence type="ECO:0000256" key="1">
    <source>
        <dbReference type="SAM" id="MobiDB-lite"/>
    </source>
</evidence>
<keyword evidence="2" id="KW-1133">Transmembrane helix</keyword>
<dbReference type="EMBL" id="CP013140">
    <property type="protein sequence ID" value="ALN58828.1"/>
    <property type="molecule type" value="Genomic_DNA"/>
</dbReference>
<dbReference type="PATRIC" id="fig|69.6.peg.3428"/>
<reference evidence="4 5" key="1">
    <citation type="submission" date="2015-11" db="EMBL/GenBank/DDBJ databases">
        <title>Genome sequences of Lysobacter enzymogenes strain C3 and Lysobacter antibioticus ATCC 29479.</title>
        <authorList>
            <person name="Kobayashi D.Y."/>
        </authorList>
    </citation>
    <scope>NUCLEOTIDE SEQUENCE [LARGE SCALE GENOMIC DNA]</scope>
    <source>
        <strain evidence="4 5">C3</strain>
    </source>
</reference>
<gene>
    <name evidence="4" type="primary">xpsG</name>
    <name evidence="4" type="ORF">GLE_3483</name>
</gene>
<feature type="region of interest" description="Disordered" evidence="1">
    <location>
        <begin position="162"/>
        <end position="188"/>
    </location>
</feature>
<evidence type="ECO:0000313" key="4">
    <source>
        <dbReference type="EMBL" id="ALN58828.1"/>
    </source>
</evidence>
<sequence length="188" mass="20444">MNVRLRKRVVGAAVAVGSLASIVWLLHLVLGPHCTPHARVRAQVAILGEKIRAFRCDVGFLPGALSTLAAGDLPYGRYANEYDLTDSWGRALYYASDDRQGRFALFSLGRDGLPGGRDEDADIVFEGSLAPLDREIWRNRGSPVQAIDCSAYRTPPQPSLMLRQAAAAEAAKPAPRRGDDASGCRRDR</sequence>
<dbReference type="InterPro" id="IPR013545">
    <property type="entry name" value="T2SS_protein-GspG_C"/>
</dbReference>
<proteinExistence type="predicted"/>
<dbReference type="AlphaFoldDB" id="A0A0S2DJW7"/>
<evidence type="ECO:0000256" key="2">
    <source>
        <dbReference type="SAM" id="Phobius"/>
    </source>
</evidence>
<dbReference type="KEGG" id="lez:GLE_3483"/>
<keyword evidence="2" id="KW-0812">Transmembrane</keyword>
<dbReference type="Proteomes" id="UP000061569">
    <property type="component" value="Chromosome"/>
</dbReference>
<keyword evidence="2" id="KW-0472">Membrane</keyword>